<keyword evidence="8" id="KW-0732">Signal</keyword>
<dbReference type="InterPro" id="IPR007253">
    <property type="entry name" value="Cell_wall-bd_2"/>
</dbReference>
<keyword evidence="12" id="KW-1185">Reference proteome</keyword>
<dbReference type="InterPro" id="IPR010259">
    <property type="entry name" value="S8pro/Inhibitor_I9"/>
</dbReference>
<evidence type="ECO:0000256" key="8">
    <source>
        <dbReference type="SAM" id="SignalP"/>
    </source>
</evidence>
<feature type="domain" description="Inhibitor I9" evidence="10">
    <location>
        <begin position="69"/>
        <end position="177"/>
    </location>
</feature>
<dbReference type="Pfam" id="PF00082">
    <property type="entry name" value="Peptidase_S8"/>
    <property type="match status" value="1"/>
</dbReference>
<proteinExistence type="inferred from homology"/>
<evidence type="ECO:0000256" key="5">
    <source>
        <dbReference type="PIRSR" id="PIRSR615500-1"/>
    </source>
</evidence>
<dbReference type="InterPro" id="IPR023828">
    <property type="entry name" value="Peptidase_S8_Ser-AS"/>
</dbReference>
<dbReference type="Pfam" id="PF09136">
    <property type="entry name" value="Glucodextran_B"/>
    <property type="match status" value="1"/>
</dbReference>
<evidence type="ECO:0000259" key="9">
    <source>
        <dbReference type="Pfam" id="PF00082"/>
    </source>
</evidence>
<organism evidence="11 12">
    <name type="scientific">Oceanobacillus zhaokaii</name>
    <dbReference type="NCBI Taxonomy" id="2052660"/>
    <lineage>
        <taxon>Bacteria</taxon>
        <taxon>Bacillati</taxon>
        <taxon>Bacillota</taxon>
        <taxon>Bacilli</taxon>
        <taxon>Bacillales</taxon>
        <taxon>Bacillaceae</taxon>
        <taxon>Oceanobacillus</taxon>
    </lineage>
</organism>
<protein>
    <submittedName>
        <fullName evidence="11">Peptidase S8</fullName>
    </submittedName>
</protein>
<dbReference type="KEGG" id="ocn:CUC15_15565"/>
<gene>
    <name evidence="11" type="ORF">CUC15_15565</name>
</gene>
<keyword evidence="2 6" id="KW-0645">Protease</keyword>
<dbReference type="InterPro" id="IPR023827">
    <property type="entry name" value="Peptidase_S8_Asp-AS"/>
</dbReference>
<evidence type="ECO:0000256" key="4">
    <source>
        <dbReference type="ARBA" id="ARBA00022825"/>
    </source>
</evidence>
<dbReference type="EMBL" id="CP024848">
    <property type="protein sequence ID" value="AXI10262.1"/>
    <property type="molecule type" value="Genomic_DNA"/>
</dbReference>
<feature type="active site" description="Charge relay system" evidence="5 6">
    <location>
        <position position="439"/>
    </location>
</feature>
<sequence>MQKNRRLTNQVFGIFLSFLMIFSMLSPGLASAQSNERAYSSVKDSEEVAEEKVSASLSKAFDAKDSVTFLIKFKEKSDSIQVAKDAKAKAEKTKLSSYKQEYAQRSAVISELKATAQQSQGNVKQYLEQEVEKGNAKDVESFHIVNGMAVTATKEVAEKLATFPEVEKIIPNEQIQLNTKVEKGEAIPQSTIEDVEWNVERVGAPDVWERGIDGSGVVVAVIDSGVDWNHPALKEKYRGYNPNTKQVEHTYSWFDAYAGKTTPYDDNSHGTHVAGTIVGGEPNGENQIGVAPGAQWIGVKILGADGKGWSTDILRGAQWTLAPGGDPDKAPDIVNNSWGGGPGINEWFREMVINWRAAGIFPEFSAGNDGSGAGTIGVPGNYPESFATGATDFYDDLAVFSSRGPSPYPGEVKPDISAPGQNIRSAMPGGGYGGKSGTSMAGPAVSGVIALLLSADSSLTVDEVEQTLIETAIPLTNWQYSQTPNNGFGYGLVDAKAAVASVIGEEGKIEGQVTTKEGSPISAEVSVLETGRSVMTNPDTGSYTLPHNSGTYTVLAEAYGFNAQEKSVAIGETGTVKADFTLVENPKATLSGKVTDQRTGEAIEGATLIFLEDANIAPIVSDRNGNYSLTAYVGSYTLKVMAEGYHGQEIAVTLTKDLSQNITLKPFYTIPSGEIYYDDGTAEDASAYYYPDNGWAVKMSLPEGRDSGIVTDGVFKFYNSNWPFPGGTAFQVEVWDASGPNGMPGEKLAGPIEAEAIRDLNKWTVVNLRDYNIQVEGDFYMVYIQSNVDYLSPGLAFDGTSQFSGRNYSYHSGEFESSPAEDGNIMIRARVAHEVDAPVITSPQAGLLTNKSAVNVEGTASPKTSVQLLNNGELVETIKVSDNGTFAISTELTEGGNELIAVSTINGEEGIESTPVNVTLDSQAPTLTIDSPKNGIETSQGTVTVEGTVADKHLDFVEVNGAKATITKNKYNKQIELKSGKNEIKVIAADKLGNKQSETISVISDQTAPTIGKLEPSKNQTVFPGDKVEVSFESNKKGGKASFEVKLPKDAPKITMEEVTPGNYKGTWTVPAKLNLDNVSIQVNITDKAGNITAQETAGKLNIVSEKMDRISGYSRYDTAIEISKKGWSRANTVILSRGDNFADALAGVPLAHKLDAPILMTPGNKLWDNTMKEINRLGAKNVVILGGEVAVSKAVSDKLEKSGLKVRRISGHSRYDTAAVIAAEVAPKGTGKVVVANGTDFPDALSVASHAAKEGLPILLTQSNKLPDATKNKIKQLGAKQTIVVGGEIAVSKKVEAQLPKTTRLSGRSRYDTNIAISEHFGVASKHLYVATGKNYADALTGAVLAAKNDSTILLVHNAVPGSTASYITKQGTSQISIFGGEIAISKDVASKLEKLIK</sequence>
<feature type="chain" id="PRO_5016806653" evidence="8">
    <location>
        <begin position="33"/>
        <end position="1399"/>
    </location>
</feature>
<dbReference type="InterPro" id="IPR015500">
    <property type="entry name" value="Peptidase_S8_subtilisin-rel"/>
</dbReference>
<dbReference type="OrthoDB" id="9798386at2"/>
<dbReference type="PROSITE" id="PS00137">
    <property type="entry name" value="SUBTILASE_HIS"/>
    <property type="match status" value="1"/>
</dbReference>
<dbReference type="Gene3D" id="2.60.40.10">
    <property type="entry name" value="Immunoglobulins"/>
    <property type="match status" value="2"/>
</dbReference>
<feature type="active site" description="Charge relay system" evidence="5 6">
    <location>
        <position position="269"/>
    </location>
</feature>
<dbReference type="SUPFAM" id="SSF52743">
    <property type="entry name" value="Subtilisin-like"/>
    <property type="match status" value="1"/>
</dbReference>
<dbReference type="Gene3D" id="3.40.50.12090">
    <property type="match status" value="2"/>
</dbReference>
<keyword evidence="3 6" id="KW-0378">Hydrolase</keyword>
<feature type="signal peptide" evidence="8">
    <location>
        <begin position="1"/>
        <end position="32"/>
    </location>
</feature>
<dbReference type="InterPro" id="IPR008969">
    <property type="entry name" value="CarboxyPept-like_regulatory"/>
</dbReference>
<evidence type="ECO:0000256" key="7">
    <source>
        <dbReference type="RuleBase" id="RU003355"/>
    </source>
</evidence>
<evidence type="ECO:0000256" key="1">
    <source>
        <dbReference type="ARBA" id="ARBA00011073"/>
    </source>
</evidence>
<evidence type="ECO:0000313" key="12">
    <source>
        <dbReference type="Proteomes" id="UP000253908"/>
    </source>
</evidence>
<dbReference type="PANTHER" id="PTHR43399">
    <property type="entry name" value="SUBTILISIN-RELATED"/>
    <property type="match status" value="1"/>
</dbReference>
<dbReference type="Proteomes" id="UP000253908">
    <property type="component" value="Chromosome"/>
</dbReference>
<feature type="active site" description="Charge relay system" evidence="5 6">
    <location>
        <position position="223"/>
    </location>
</feature>
<dbReference type="InterPro" id="IPR051048">
    <property type="entry name" value="Peptidase_S8/S53_subtilisin"/>
</dbReference>
<dbReference type="Gene3D" id="3.40.50.200">
    <property type="entry name" value="Peptidase S8/S53 domain"/>
    <property type="match status" value="1"/>
</dbReference>
<dbReference type="RefSeq" id="WP_114917549.1">
    <property type="nucleotide sequence ID" value="NZ_CP024848.1"/>
</dbReference>
<evidence type="ECO:0000313" key="11">
    <source>
        <dbReference type="EMBL" id="AXI10262.1"/>
    </source>
</evidence>
<keyword evidence="4 6" id="KW-0720">Serine protease</keyword>
<dbReference type="Pfam" id="PF05922">
    <property type="entry name" value="Inhibitor_I9"/>
    <property type="match status" value="1"/>
</dbReference>
<reference evidence="12" key="1">
    <citation type="submission" date="2017-11" db="EMBL/GenBank/DDBJ databases">
        <authorList>
            <person name="Zhu W."/>
        </authorList>
    </citation>
    <scope>NUCLEOTIDE SEQUENCE [LARGE SCALE GENOMIC DNA]</scope>
    <source>
        <strain evidence="12">160</strain>
    </source>
</reference>
<dbReference type="PROSITE" id="PS00138">
    <property type="entry name" value="SUBTILASE_SER"/>
    <property type="match status" value="1"/>
</dbReference>
<dbReference type="PRINTS" id="PR00723">
    <property type="entry name" value="SUBTILISIN"/>
</dbReference>
<evidence type="ECO:0000256" key="2">
    <source>
        <dbReference type="ARBA" id="ARBA00022670"/>
    </source>
</evidence>
<dbReference type="InterPro" id="IPR013783">
    <property type="entry name" value="Ig-like_fold"/>
</dbReference>
<evidence type="ECO:0000256" key="6">
    <source>
        <dbReference type="PROSITE-ProRule" id="PRU01240"/>
    </source>
</evidence>
<dbReference type="PROSITE" id="PS00136">
    <property type="entry name" value="SUBTILASE_ASP"/>
    <property type="match status" value="1"/>
</dbReference>
<accession>A0A345PJT2</accession>
<dbReference type="PANTHER" id="PTHR43399:SF4">
    <property type="entry name" value="CELL WALL-ASSOCIATED PROTEASE"/>
    <property type="match status" value="1"/>
</dbReference>
<dbReference type="GO" id="GO:0004252">
    <property type="term" value="F:serine-type endopeptidase activity"/>
    <property type="evidence" value="ECO:0007669"/>
    <property type="project" value="UniProtKB-UniRule"/>
</dbReference>
<dbReference type="InterPro" id="IPR036852">
    <property type="entry name" value="Peptidase_S8/S53_dom_sf"/>
</dbReference>
<dbReference type="CDD" id="cd07481">
    <property type="entry name" value="Peptidases_S8_BacillopeptidaseF-like"/>
    <property type="match status" value="1"/>
</dbReference>
<dbReference type="InterPro" id="IPR000209">
    <property type="entry name" value="Peptidase_S8/S53_dom"/>
</dbReference>
<feature type="domain" description="Peptidase S8/S53" evidence="9">
    <location>
        <begin position="214"/>
        <end position="491"/>
    </location>
</feature>
<name>A0A345PJT2_9BACI</name>
<dbReference type="InterPro" id="IPR022398">
    <property type="entry name" value="Peptidase_S8_His-AS"/>
</dbReference>
<dbReference type="GO" id="GO:0006508">
    <property type="term" value="P:proteolysis"/>
    <property type="evidence" value="ECO:0007669"/>
    <property type="project" value="UniProtKB-KW"/>
</dbReference>
<comment type="similarity">
    <text evidence="1 6 7">Belongs to the peptidase S8 family.</text>
</comment>
<dbReference type="Gene3D" id="2.60.40.1120">
    <property type="entry name" value="Carboxypeptidase-like, regulatory domain"/>
    <property type="match status" value="2"/>
</dbReference>
<dbReference type="Pfam" id="PF13620">
    <property type="entry name" value="CarboxypepD_reg"/>
    <property type="match status" value="2"/>
</dbReference>
<dbReference type="PROSITE" id="PS51892">
    <property type="entry name" value="SUBTILASE"/>
    <property type="match status" value="1"/>
</dbReference>
<dbReference type="InterPro" id="IPR033857">
    <property type="entry name" value="Bacillopeptidase_F"/>
</dbReference>
<evidence type="ECO:0000256" key="3">
    <source>
        <dbReference type="ARBA" id="ARBA00022801"/>
    </source>
</evidence>
<evidence type="ECO:0000259" key="10">
    <source>
        <dbReference type="Pfam" id="PF05922"/>
    </source>
</evidence>
<dbReference type="SUPFAM" id="SSF49464">
    <property type="entry name" value="Carboxypeptidase regulatory domain-like"/>
    <property type="match status" value="2"/>
</dbReference>
<dbReference type="Pfam" id="PF04122">
    <property type="entry name" value="CW_binding_2"/>
    <property type="match status" value="3"/>
</dbReference>